<reference evidence="1" key="2">
    <citation type="submission" date="2020-07" db="EMBL/GenBank/DDBJ databases">
        <authorList>
            <person name="Vera ALvarez R."/>
            <person name="Arias-Moreno D.M."/>
            <person name="Jimenez-Jacinto V."/>
            <person name="Jimenez-Bremont J.F."/>
            <person name="Swaminathan K."/>
            <person name="Moose S.P."/>
            <person name="Guerrero-Gonzalez M.L."/>
            <person name="Marino-Ramirez L."/>
            <person name="Landsman D."/>
            <person name="Rodriguez-Kessler M."/>
            <person name="Delgado-Sanchez P."/>
        </authorList>
    </citation>
    <scope>NUCLEOTIDE SEQUENCE</scope>
    <source>
        <tissue evidence="1">Cladode</tissue>
    </source>
</reference>
<name>A0A7C9AZN5_OPUST</name>
<sequence>MAMHVGFIASFVEFAYNKCRLGFGVGKRGKLMAEVNEILYVVVVQDRDASGKTENGKEQTNPFRYEMQVARQRMEKSKLTHFDMHCRFVEHPAAHGLPFYI</sequence>
<organism evidence="1">
    <name type="scientific">Opuntia streptacantha</name>
    <name type="common">Prickly pear cactus</name>
    <name type="synonym">Opuntia cardona</name>
    <dbReference type="NCBI Taxonomy" id="393608"/>
    <lineage>
        <taxon>Eukaryota</taxon>
        <taxon>Viridiplantae</taxon>
        <taxon>Streptophyta</taxon>
        <taxon>Embryophyta</taxon>
        <taxon>Tracheophyta</taxon>
        <taxon>Spermatophyta</taxon>
        <taxon>Magnoliopsida</taxon>
        <taxon>eudicotyledons</taxon>
        <taxon>Gunneridae</taxon>
        <taxon>Pentapetalae</taxon>
        <taxon>Caryophyllales</taxon>
        <taxon>Cactineae</taxon>
        <taxon>Cactaceae</taxon>
        <taxon>Opuntioideae</taxon>
        <taxon>Opuntia</taxon>
    </lineage>
</organism>
<proteinExistence type="predicted"/>
<accession>A0A7C9AZN5</accession>
<protein>
    <submittedName>
        <fullName evidence="1">Uncharacterized protein</fullName>
    </submittedName>
</protein>
<evidence type="ECO:0000313" key="1">
    <source>
        <dbReference type="EMBL" id="MBA4677715.1"/>
    </source>
</evidence>
<dbReference type="EMBL" id="GISG01276378">
    <property type="protein sequence ID" value="MBA4677715.1"/>
    <property type="molecule type" value="Transcribed_RNA"/>
</dbReference>
<dbReference type="AlphaFoldDB" id="A0A7C9AZN5"/>
<reference evidence="1" key="1">
    <citation type="journal article" date="2013" name="J. Plant Res.">
        <title>Effect of fungi and light on seed germination of three Opuntia species from semiarid lands of central Mexico.</title>
        <authorList>
            <person name="Delgado-Sanchez P."/>
            <person name="Jimenez-Bremont J.F."/>
            <person name="Guerrero-Gonzalez Mde L."/>
            <person name="Flores J."/>
        </authorList>
    </citation>
    <scope>NUCLEOTIDE SEQUENCE</scope>
    <source>
        <tissue evidence="1">Cladode</tissue>
    </source>
</reference>